<keyword evidence="6" id="KW-1185">Reference proteome</keyword>
<sequence>MRRLILPLLAASAFTTALHADEPKPRPVFSEDGSVKVPAFELPPSTLLSPEALAQQKSRAKMAMPVMDTSRAQMSPADARKALARYLQPQVDRYLKHFAVDVSETTVGGVPARIITPKGGKAEPRRVLINLHGGAFTTCWESCSLIESVPIAATGNYKVVSVNYRMGPEAKHPAALEDVEKVYRDLLKTYKPGQIGIYGCSAGGALAAQLGAWLPRRGLPQPGALGIFGAGALRFGAGDSAWIASAIDGSFPAPARPGEKTADMTKGYFDGADMSDEVLSAALHPAVMAKFPPSLIITGTRAMDMTPAIFTNSKLLEAGVKSALIVGEGMGHCYIYSEELPEARAAWQVIVQHFRQTLK</sequence>
<evidence type="ECO:0000256" key="2">
    <source>
        <dbReference type="ARBA" id="ARBA00022801"/>
    </source>
</evidence>
<dbReference type="InterPro" id="IPR029058">
    <property type="entry name" value="AB_hydrolase_fold"/>
</dbReference>
<evidence type="ECO:0000256" key="3">
    <source>
        <dbReference type="SAM" id="SignalP"/>
    </source>
</evidence>
<dbReference type="Pfam" id="PF07859">
    <property type="entry name" value="Abhydrolase_3"/>
    <property type="match status" value="1"/>
</dbReference>
<dbReference type="Proteomes" id="UP001379235">
    <property type="component" value="Unassembled WGS sequence"/>
</dbReference>
<reference evidence="5 6" key="1">
    <citation type="submission" date="2024-03" db="EMBL/GenBank/DDBJ databases">
        <authorList>
            <person name="Jo J.-H."/>
        </authorList>
    </citation>
    <scope>NUCLEOTIDE SEQUENCE [LARGE SCALE GENOMIC DNA]</scope>
    <source>
        <strain evidence="5 6">AS3R-12</strain>
    </source>
</reference>
<gene>
    <name evidence="5" type="ORF">WG900_06840</name>
</gene>
<dbReference type="EMBL" id="JBBHJY010000002">
    <property type="protein sequence ID" value="MEJ6009631.1"/>
    <property type="molecule type" value="Genomic_DNA"/>
</dbReference>
<organism evidence="5 6">
    <name type="scientific">Novosphingobium aquae</name>
    <dbReference type="NCBI Taxonomy" id="3133435"/>
    <lineage>
        <taxon>Bacteria</taxon>
        <taxon>Pseudomonadati</taxon>
        <taxon>Pseudomonadota</taxon>
        <taxon>Alphaproteobacteria</taxon>
        <taxon>Sphingomonadales</taxon>
        <taxon>Sphingomonadaceae</taxon>
        <taxon>Novosphingobium</taxon>
    </lineage>
</organism>
<evidence type="ECO:0000313" key="6">
    <source>
        <dbReference type="Proteomes" id="UP001379235"/>
    </source>
</evidence>
<evidence type="ECO:0000256" key="1">
    <source>
        <dbReference type="ARBA" id="ARBA00010515"/>
    </source>
</evidence>
<dbReference type="InterPro" id="IPR013094">
    <property type="entry name" value="AB_hydrolase_3"/>
</dbReference>
<keyword evidence="2 5" id="KW-0378">Hydrolase</keyword>
<dbReference type="Gene3D" id="3.40.50.1820">
    <property type="entry name" value="alpha/beta hydrolase"/>
    <property type="match status" value="1"/>
</dbReference>
<dbReference type="InterPro" id="IPR050300">
    <property type="entry name" value="GDXG_lipolytic_enzyme"/>
</dbReference>
<name>A0ABU8S6P1_9SPHN</name>
<dbReference type="RefSeq" id="WP_339965802.1">
    <property type="nucleotide sequence ID" value="NZ_JBBHJY010000002.1"/>
</dbReference>
<feature type="domain" description="Alpha/beta hydrolase fold-3" evidence="4">
    <location>
        <begin position="128"/>
        <end position="335"/>
    </location>
</feature>
<proteinExistence type="inferred from homology"/>
<evidence type="ECO:0000313" key="5">
    <source>
        <dbReference type="EMBL" id="MEJ6009631.1"/>
    </source>
</evidence>
<dbReference type="SUPFAM" id="SSF53474">
    <property type="entry name" value="alpha/beta-Hydrolases"/>
    <property type="match status" value="1"/>
</dbReference>
<dbReference type="GO" id="GO:0016787">
    <property type="term" value="F:hydrolase activity"/>
    <property type="evidence" value="ECO:0007669"/>
    <property type="project" value="UniProtKB-KW"/>
</dbReference>
<comment type="caution">
    <text evidence="5">The sequence shown here is derived from an EMBL/GenBank/DDBJ whole genome shotgun (WGS) entry which is preliminary data.</text>
</comment>
<dbReference type="PANTHER" id="PTHR48081:SF30">
    <property type="entry name" value="ACETYL-HYDROLASE LIPR-RELATED"/>
    <property type="match status" value="1"/>
</dbReference>
<feature type="chain" id="PRO_5045687883" evidence="3">
    <location>
        <begin position="20"/>
        <end position="359"/>
    </location>
</feature>
<accession>A0ABU8S6P1</accession>
<dbReference type="PANTHER" id="PTHR48081">
    <property type="entry name" value="AB HYDROLASE SUPERFAMILY PROTEIN C4A8.06C"/>
    <property type="match status" value="1"/>
</dbReference>
<evidence type="ECO:0000259" key="4">
    <source>
        <dbReference type="Pfam" id="PF07859"/>
    </source>
</evidence>
<feature type="signal peptide" evidence="3">
    <location>
        <begin position="1"/>
        <end position="19"/>
    </location>
</feature>
<keyword evidence="3" id="KW-0732">Signal</keyword>
<comment type="similarity">
    <text evidence="1">Belongs to the 'GDXG' lipolytic enzyme family.</text>
</comment>
<protein>
    <submittedName>
        <fullName evidence="5">Alpha/beta hydrolase</fullName>
    </submittedName>
</protein>